<evidence type="ECO:0000256" key="1">
    <source>
        <dbReference type="ARBA" id="ARBA00005582"/>
    </source>
</evidence>
<keyword evidence="6" id="KW-1185">Reference proteome</keyword>
<evidence type="ECO:0000313" key="6">
    <source>
        <dbReference type="Proteomes" id="UP000245283"/>
    </source>
</evidence>
<accession>A0A2V1K994</accession>
<dbReference type="Gene3D" id="3.90.79.10">
    <property type="entry name" value="Nucleoside Triphosphate Pyrophosphohydrolase"/>
    <property type="match status" value="1"/>
</dbReference>
<dbReference type="PROSITE" id="PS00893">
    <property type="entry name" value="NUDIX_BOX"/>
    <property type="match status" value="1"/>
</dbReference>
<comment type="caution">
    <text evidence="5">The sequence shown here is derived from an EMBL/GenBank/DDBJ whole genome shotgun (WGS) entry which is preliminary data.</text>
</comment>
<dbReference type="Pfam" id="PF00293">
    <property type="entry name" value="NUDIX"/>
    <property type="match status" value="1"/>
</dbReference>
<dbReference type="InterPro" id="IPR020476">
    <property type="entry name" value="Nudix_hydrolase"/>
</dbReference>
<feature type="domain" description="Nudix hydrolase" evidence="4">
    <location>
        <begin position="37"/>
        <end position="172"/>
    </location>
</feature>
<comment type="similarity">
    <text evidence="1 3">Belongs to the Nudix hydrolase family.</text>
</comment>
<sequence length="179" mass="20030">MSRKAPLPSPLGRHQPWRRAAAAHQVAARRNSLPVVNETSAGGVIVSVQDGQAYVAVIARRNRGGRLEWCLPKGHLEGEETAEQAAIREITEETGITGRVLRHLSSIDYWFSGTDRRVHKVVHHFLLEALYGTLTVENDPDREAEKVEWVRIDRASSRLAYPNERRVITLARAILAGDE</sequence>
<evidence type="ECO:0000256" key="3">
    <source>
        <dbReference type="RuleBase" id="RU003476"/>
    </source>
</evidence>
<dbReference type="CDD" id="cd03673">
    <property type="entry name" value="NUDIX_Ap6A_hydrolase"/>
    <property type="match status" value="1"/>
</dbReference>
<proteinExistence type="inferred from homology"/>
<dbReference type="PANTHER" id="PTHR43736:SF1">
    <property type="entry name" value="DIHYDRONEOPTERIN TRIPHOSPHATE DIPHOSPHATASE"/>
    <property type="match status" value="1"/>
</dbReference>
<dbReference type="SUPFAM" id="SSF55811">
    <property type="entry name" value="Nudix"/>
    <property type="match status" value="1"/>
</dbReference>
<name>A0A2V1K994_9ACTO</name>
<dbReference type="InterPro" id="IPR020084">
    <property type="entry name" value="NUDIX_hydrolase_CS"/>
</dbReference>
<dbReference type="PANTHER" id="PTHR43736">
    <property type="entry name" value="ADP-RIBOSE PYROPHOSPHATASE"/>
    <property type="match status" value="1"/>
</dbReference>
<reference evidence="6" key="1">
    <citation type="submission" date="2018-05" db="EMBL/GenBank/DDBJ databases">
        <authorList>
            <person name="Li Y."/>
        </authorList>
    </citation>
    <scope>NUCLEOTIDE SEQUENCE [LARGE SCALE GENOMIC DNA]</scope>
    <source>
        <strain evidence="6">sk1b4</strain>
    </source>
</reference>
<dbReference type="Proteomes" id="UP000245283">
    <property type="component" value="Unassembled WGS sequence"/>
</dbReference>
<dbReference type="InterPro" id="IPR000086">
    <property type="entry name" value="NUDIX_hydrolase_dom"/>
</dbReference>
<dbReference type="InterPro" id="IPR015797">
    <property type="entry name" value="NUDIX_hydrolase-like_dom_sf"/>
</dbReference>
<dbReference type="GO" id="GO:0016787">
    <property type="term" value="F:hydrolase activity"/>
    <property type="evidence" value="ECO:0007669"/>
    <property type="project" value="UniProtKB-KW"/>
</dbReference>
<gene>
    <name evidence="5" type="ORF">DD236_00060</name>
</gene>
<dbReference type="EMBL" id="QETB01000001">
    <property type="protein sequence ID" value="PWF26860.1"/>
    <property type="molecule type" value="Genomic_DNA"/>
</dbReference>
<dbReference type="AlphaFoldDB" id="A0A2V1K994"/>
<evidence type="ECO:0000256" key="2">
    <source>
        <dbReference type="ARBA" id="ARBA00022801"/>
    </source>
</evidence>
<dbReference type="OrthoDB" id="9816289at2"/>
<dbReference type="PRINTS" id="PR00502">
    <property type="entry name" value="NUDIXFAMILY"/>
</dbReference>
<protein>
    <submittedName>
        <fullName evidence="5">NUDIX hydrolase</fullName>
    </submittedName>
</protein>
<evidence type="ECO:0000313" key="5">
    <source>
        <dbReference type="EMBL" id="PWF26860.1"/>
    </source>
</evidence>
<dbReference type="PROSITE" id="PS51462">
    <property type="entry name" value="NUDIX"/>
    <property type="match status" value="1"/>
</dbReference>
<evidence type="ECO:0000259" key="4">
    <source>
        <dbReference type="PROSITE" id="PS51462"/>
    </source>
</evidence>
<organism evidence="5 6">
    <name type="scientific">Ancrocorticia populi</name>
    <dbReference type="NCBI Taxonomy" id="2175228"/>
    <lineage>
        <taxon>Bacteria</taxon>
        <taxon>Bacillati</taxon>
        <taxon>Actinomycetota</taxon>
        <taxon>Actinomycetes</taxon>
        <taxon>Actinomycetales</taxon>
        <taxon>Actinomycetaceae</taxon>
        <taxon>Ancrocorticia</taxon>
    </lineage>
</organism>
<keyword evidence="2 3" id="KW-0378">Hydrolase</keyword>